<feature type="non-terminal residue" evidence="6">
    <location>
        <position position="1"/>
    </location>
</feature>
<keyword evidence="4 5" id="KW-0206">Cytoskeleton</keyword>
<dbReference type="OrthoDB" id="429520at2759"/>
<dbReference type="EMBL" id="KN834006">
    <property type="protein sequence ID" value="KIK13267.1"/>
    <property type="molecule type" value="Genomic_DNA"/>
</dbReference>
<dbReference type="Pfam" id="PF04699">
    <property type="entry name" value="P16-Arc"/>
    <property type="match status" value="1"/>
</dbReference>
<dbReference type="HOGENOM" id="CLU_187302_0_0_1"/>
<dbReference type="Proteomes" id="UP000054018">
    <property type="component" value="Unassembled WGS sequence"/>
</dbReference>
<evidence type="ECO:0000256" key="4">
    <source>
        <dbReference type="ARBA" id="ARBA00023212"/>
    </source>
</evidence>
<evidence type="ECO:0000256" key="3">
    <source>
        <dbReference type="ARBA" id="ARBA00022490"/>
    </source>
</evidence>
<dbReference type="STRING" id="765257.A0A0C9YSI3"/>
<keyword evidence="7" id="KW-1185">Reference proteome</keyword>
<accession>A0A0C9YSI3</accession>
<dbReference type="GO" id="GO:0005885">
    <property type="term" value="C:Arp2/3 protein complex"/>
    <property type="evidence" value="ECO:0007669"/>
    <property type="project" value="InterPro"/>
</dbReference>
<dbReference type="InterPro" id="IPR036743">
    <property type="entry name" value="ARPC5_sf"/>
</dbReference>
<reference evidence="7" key="2">
    <citation type="submission" date="2015-01" db="EMBL/GenBank/DDBJ databases">
        <title>Evolutionary Origins and Diversification of the Mycorrhizal Mutualists.</title>
        <authorList>
            <consortium name="DOE Joint Genome Institute"/>
            <consortium name="Mycorrhizal Genomics Consortium"/>
            <person name="Kohler A."/>
            <person name="Kuo A."/>
            <person name="Nagy L.G."/>
            <person name="Floudas D."/>
            <person name="Copeland A."/>
            <person name="Barry K.W."/>
            <person name="Cichocki N."/>
            <person name="Veneault-Fourrey C."/>
            <person name="LaButti K."/>
            <person name="Lindquist E.A."/>
            <person name="Lipzen A."/>
            <person name="Lundell T."/>
            <person name="Morin E."/>
            <person name="Murat C."/>
            <person name="Riley R."/>
            <person name="Ohm R."/>
            <person name="Sun H."/>
            <person name="Tunlid A."/>
            <person name="Henrissat B."/>
            <person name="Grigoriev I.V."/>
            <person name="Hibbett D.S."/>
            <person name="Martin F."/>
        </authorList>
    </citation>
    <scope>NUCLEOTIDE SEQUENCE [LARGE SCALE GENOMIC DNA]</scope>
    <source>
        <strain evidence="7">441</strain>
    </source>
</reference>
<keyword evidence="3" id="KW-0963">Cytoplasm</keyword>
<protein>
    <recommendedName>
        <fullName evidence="5">Actin-related protein 2/3 complex subunit 5</fullName>
    </recommendedName>
</protein>
<dbReference type="PANTHER" id="PTHR12644">
    <property type="entry name" value="ARP2/3 COMPLEX 16 KD SUBUNIT P16-ARC"/>
    <property type="match status" value="1"/>
</dbReference>
<dbReference type="InterPro" id="IPR006789">
    <property type="entry name" value="ARPC5"/>
</dbReference>
<dbReference type="AlphaFoldDB" id="A0A0C9YSI3"/>
<dbReference type="GO" id="GO:0030833">
    <property type="term" value="P:regulation of actin filament polymerization"/>
    <property type="evidence" value="ECO:0007669"/>
    <property type="project" value="InterPro"/>
</dbReference>
<evidence type="ECO:0000256" key="5">
    <source>
        <dbReference type="RuleBase" id="RU004301"/>
    </source>
</evidence>
<evidence type="ECO:0000313" key="6">
    <source>
        <dbReference type="EMBL" id="KIK13267.1"/>
    </source>
</evidence>
<dbReference type="GO" id="GO:0034314">
    <property type="term" value="P:Arp2/3 complex-mediated actin nucleation"/>
    <property type="evidence" value="ECO:0007669"/>
    <property type="project" value="InterPro"/>
</dbReference>
<comment type="similarity">
    <text evidence="2 5">Belongs to the ARPC5 family.</text>
</comment>
<evidence type="ECO:0000313" key="7">
    <source>
        <dbReference type="Proteomes" id="UP000054018"/>
    </source>
</evidence>
<organism evidence="6 7">
    <name type="scientific">Pisolithus microcarpus 441</name>
    <dbReference type="NCBI Taxonomy" id="765257"/>
    <lineage>
        <taxon>Eukaryota</taxon>
        <taxon>Fungi</taxon>
        <taxon>Dikarya</taxon>
        <taxon>Basidiomycota</taxon>
        <taxon>Agaricomycotina</taxon>
        <taxon>Agaricomycetes</taxon>
        <taxon>Agaricomycetidae</taxon>
        <taxon>Boletales</taxon>
        <taxon>Sclerodermatineae</taxon>
        <taxon>Pisolithaceae</taxon>
        <taxon>Pisolithus</taxon>
    </lineage>
</organism>
<sequence>SQNLTLQMVISVLNNTKGTEIPNILKLLSQDAQDMLMKYVYKGMGILGWGDIGGSILLAWHEKLTEVAGMAGCIV</sequence>
<comment type="subcellular location">
    <subcellularLocation>
        <location evidence="1">Cytoplasm</location>
        <location evidence="1">Cytoskeleton</location>
    </subcellularLocation>
</comment>
<reference evidence="6 7" key="1">
    <citation type="submission" date="2014-04" db="EMBL/GenBank/DDBJ databases">
        <authorList>
            <consortium name="DOE Joint Genome Institute"/>
            <person name="Kuo A."/>
            <person name="Kohler A."/>
            <person name="Costa M.D."/>
            <person name="Nagy L.G."/>
            <person name="Floudas D."/>
            <person name="Copeland A."/>
            <person name="Barry K.W."/>
            <person name="Cichocki N."/>
            <person name="Veneault-Fourrey C."/>
            <person name="LaButti K."/>
            <person name="Lindquist E.A."/>
            <person name="Lipzen A."/>
            <person name="Lundell T."/>
            <person name="Morin E."/>
            <person name="Murat C."/>
            <person name="Sun H."/>
            <person name="Tunlid A."/>
            <person name="Henrissat B."/>
            <person name="Grigoriev I.V."/>
            <person name="Hibbett D.S."/>
            <person name="Martin F."/>
            <person name="Nordberg H.P."/>
            <person name="Cantor M.N."/>
            <person name="Hua S.X."/>
        </authorList>
    </citation>
    <scope>NUCLEOTIDE SEQUENCE [LARGE SCALE GENOMIC DNA]</scope>
    <source>
        <strain evidence="6 7">441</strain>
    </source>
</reference>
<comment type="function">
    <text evidence="5">Functions as component of the Arp2/3 complex which is involved in regulation of actin polymerization and together with an activating nucleation-promoting factor (NPF) mediates the formation of branched actin networks. Arp2/3 complex plays a critical role in the control of cell morphogenesis via the modulation of cell polarity development.</text>
</comment>
<gene>
    <name evidence="6" type="ORF">PISMIDRAFT_119158</name>
</gene>
<evidence type="ECO:0000256" key="2">
    <source>
        <dbReference type="ARBA" id="ARBA00006084"/>
    </source>
</evidence>
<dbReference type="Gene3D" id="1.25.40.190">
    <property type="entry name" value="Actin-related protein 2/3 complex subunit 5"/>
    <property type="match status" value="1"/>
</dbReference>
<proteinExistence type="inferred from homology"/>
<dbReference type="SUPFAM" id="SSF69103">
    <property type="entry name" value="Arp2/3 complex 16 kDa subunit ARPC5"/>
    <property type="match status" value="1"/>
</dbReference>
<name>A0A0C9YSI3_9AGAM</name>
<evidence type="ECO:0000256" key="1">
    <source>
        <dbReference type="ARBA" id="ARBA00004245"/>
    </source>
</evidence>